<dbReference type="SMART" id="SM00987">
    <property type="entry name" value="UreE_C"/>
    <property type="match status" value="1"/>
</dbReference>
<keyword evidence="5" id="KW-0227">DNA damage</keyword>
<dbReference type="InterPro" id="IPR025404">
    <property type="entry name" value="DUF4130"/>
</dbReference>
<accession>A0A6J4DYT6</accession>
<dbReference type="GO" id="GO:0006281">
    <property type="term" value="P:DNA repair"/>
    <property type="evidence" value="ECO:0007669"/>
    <property type="project" value="UniProtKB-KW"/>
</dbReference>
<evidence type="ECO:0000256" key="1">
    <source>
        <dbReference type="ARBA" id="ARBA00006521"/>
    </source>
</evidence>
<dbReference type="InterPro" id="IPR005122">
    <property type="entry name" value="Uracil-DNA_glycosylase-like"/>
</dbReference>
<dbReference type="AlphaFoldDB" id="A0A6J4DYT6"/>
<dbReference type="KEGG" id="ptw:TUM18999_05390"/>
<dbReference type="PANTHER" id="PTHR33693">
    <property type="entry name" value="TYPE-5 URACIL-DNA GLYCOSYLASE"/>
    <property type="match status" value="1"/>
</dbReference>
<gene>
    <name evidence="12" type="ORF">TUM18999_05390</name>
    <name evidence="13" type="ORF">TUM20286_34370</name>
</gene>
<evidence type="ECO:0000256" key="7">
    <source>
        <dbReference type="ARBA" id="ARBA00023004"/>
    </source>
</evidence>
<dbReference type="Proteomes" id="UP000509383">
    <property type="component" value="Chromosome"/>
</dbReference>
<evidence type="ECO:0000313" key="13">
    <source>
        <dbReference type="EMBL" id="GJN53685.1"/>
    </source>
</evidence>
<dbReference type="Pfam" id="PF03167">
    <property type="entry name" value="UDG"/>
    <property type="match status" value="1"/>
</dbReference>
<evidence type="ECO:0000256" key="8">
    <source>
        <dbReference type="ARBA" id="ARBA00023014"/>
    </source>
</evidence>
<evidence type="ECO:0000256" key="9">
    <source>
        <dbReference type="ARBA" id="ARBA00023204"/>
    </source>
</evidence>
<evidence type="ECO:0000256" key="10">
    <source>
        <dbReference type="SAM" id="MobiDB-lite"/>
    </source>
</evidence>
<keyword evidence="7" id="KW-0408">Iron</keyword>
<dbReference type="CDD" id="cd10030">
    <property type="entry name" value="UDG-F4_TTUDGA_SPO1dp_like"/>
    <property type="match status" value="1"/>
</dbReference>
<keyword evidence="15" id="KW-1185">Reference proteome</keyword>
<dbReference type="EMBL" id="BQKM01000007">
    <property type="protein sequence ID" value="GJN53685.1"/>
    <property type="molecule type" value="Genomic_DNA"/>
</dbReference>
<dbReference type="GO" id="GO:0051539">
    <property type="term" value="F:4 iron, 4 sulfur cluster binding"/>
    <property type="evidence" value="ECO:0007669"/>
    <property type="project" value="UniProtKB-KW"/>
</dbReference>
<dbReference type="NCBIfam" id="TIGR03914">
    <property type="entry name" value="UDG_fam_dom"/>
    <property type="match status" value="1"/>
</dbReference>
<keyword evidence="6" id="KW-0378">Hydrolase</keyword>
<evidence type="ECO:0000256" key="4">
    <source>
        <dbReference type="ARBA" id="ARBA00022723"/>
    </source>
</evidence>
<keyword evidence="9" id="KW-0234">DNA repair</keyword>
<evidence type="ECO:0000313" key="12">
    <source>
        <dbReference type="EMBL" id="BCG22348.1"/>
    </source>
</evidence>
<evidence type="ECO:0000313" key="15">
    <source>
        <dbReference type="Proteomes" id="UP001054892"/>
    </source>
</evidence>
<dbReference type="InterPro" id="IPR005273">
    <property type="entry name" value="Ura-DNA_glyco_family4"/>
</dbReference>
<feature type="region of interest" description="Disordered" evidence="10">
    <location>
        <begin position="471"/>
        <end position="497"/>
    </location>
</feature>
<dbReference type="SUPFAM" id="SSF52141">
    <property type="entry name" value="Uracil-DNA glycosylase-like"/>
    <property type="match status" value="1"/>
</dbReference>
<keyword evidence="3" id="KW-0004">4Fe-4S</keyword>
<comment type="similarity">
    <text evidence="1">Belongs to the uracil-DNA glycosylase (UDG) superfamily. Type 4 (UDGa) family.</text>
</comment>
<dbReference type="RefSeq" id="WP_173175265.1">
    <property type="nucleotide sequence ID" value="NZ_AP023189.1"/>
</dbReference>
<dbReference type="EMBL" id="AP023189">
    <property type="protein sequence ID" value="BCG22348.1"/>
    <property type="molecule type" value="Genomic_DNA"/>
</dbReference>
<dbReference type="InterPro" id="IPR036895">
    <property type="entry name" value="Uracil-DNA_glycosylase-like_sf"/>
</dbReference>
<reference evidence="12 14" key="1">
    <citation type="submission" date="2020-05" db="EMBL/GenBank/DDBJ databases">
        <title>Characterization of novel class B3 metallo-beta-lactamase from novel Pseudomonas species.</title>
        <authorList>
            <person name="Yamada K."/>
            <person name="Aoki K."/>
            <person name="Ishii Y."/>
        </authorList>
    </citation>
    <scope>NUCLEOTIDE SEQUENCE [LARGE SCALE GENOMIC DNA]</scope>
    <source>
        <strain evidence="12 14">TUM18999</strain>
        <strain evidence="13 15">TUM20286</strain>
    </source>
</reference>
<dbReference type="PANTHER" id="PTHR33693:SF9">
    <property type="entry name" value="TYPE-4 URACIL-DNA GLYCOSYLASE"/>
    <property type="match status" value="1"/>
</dbReference>
<evidence type="ECO:0000259" key="11">
    <source>
        <dbReference type="SMART" id="SM00986"/>
    </source>
</evidence>
<dbReference type="Gene3D" id="3.40.470.10">
    <property type="entry name" value="Uracil-DNA glycosylase-like domain"/>
    <property type="match status" value="1"/>
</dbReference>
<dbReference type="InterPro" id="IPR023875">
    <property type="entry name" value="DNA_repair_put"/>
</dbReference>
<dbReference type="GO" id="GO:0097506">
    <property type="term" value="F:deaminated base DNA N-glycosylase activity"/>
    <property type="evidence" value="ECO:0007669"/>
    <property type="project" value="UniProtKB-ARBA"/>
</dbReference>
<evidence type="ECO:0000256" key="2">
    <source>
        <dbReference type="ARBA" id="ARBA00019403"/>
    </source>
</evidence>
<evidence type="ECO:0000256" key="5">
    <source>
        <dbReference type="ARBA" id="ARBA00022763"/>
    </source>
</evidence>
<dbReference type="NCBIfam" id="TIGR03915">
    <property type="entry name" value="SAM_7_link_chp"/>
    <property type="match status" value="1"/>
</dbReference>
<name>A0A6J4DYT6_9PSED</name>
<dbReference type="Proteomes" id="UP001054892">
    <property type="component" value="Unassembled WGS sequence"/>
</dbReference>
<keyword evidence="8" id="KW-0411">Iron-sulfur</keyword>
<organism evidence="12 14">
    <name type="scientific">Pseudomonas tohonis</name>
    <dbReference type="NCBI Taxonomy" id="2725477"/>
    <lineage>
        <taxon>Bacteria</taxon>
        <taxon>Pseudomonadati</taxon>
        <taxon>Pseudomonadota</taxon>
        <taxon>Gammaproteobacteria</taxon>
        <taxon>Pseudomonadales</taxon>
        <taxon>Pseudomonadaceae</taxon>
        <taxon>Pseudomonas</taxon>
    </lineage>
</organism>
<dbReference type="Pfam" id="PF13566">
    <property type="entry name" value="DUF4130"/>
    <property type="match status" value="1"/>
</dbReference>
<evidence type="ECO:0000313" key="14">
    <source>
        <dbReference type="Proteomes" id="UP000509383"/>
    </source>
</evidence>
<protein>
    <recommendedName>
        <fullName evidence="2">Type-4 uracil-DNA glycosylase</fullName>
    </recommendedName>
</protein>
<dbReference type="InterPro" id="IPR051536">
    <property type="entry name" value="UDG_Type-4/5"/>
</dbReference>
<sequence>MRAIRFDGSFAGWREQARQLLLEGVEPQAVDWTPGLFDGIEPMPAPAGTATVSIPRELPGLLADAARFRAGDRWALLYQVLWRVAQGDRSAMLAGDRDGSELQRRIKAVRREAHHMHAFLRFRPGDKAQGAPDYLAWHEPAHDVLDLGAEHFVPRMGRHSWLIGTPEGLAHFDGERLVYQSPCPPGLREAIEGHDDPSEALWTAYYRSTFNPARLNPEVMRSHMPARFWKHLAEGPLIPQLVADARSGRQRLAQAPEVGARQGKEVLIASDAAQPERAADTNLDQCRRCDIWRNATCAVPGEGPAQARIMLVGEQPGDQEDLAGRPFIGPAGQVLQRALAEAGLSRQDLYLTNAVKHFKWEPRGGALGRSATRWHATPKPAEIRACHHWLAQELDERQPQWVVALGRTALASLLGLHDPQRVRLADFVGRPLRHGDRWIVVAPHPAAVLRSREGGQQLYEELVDALRQARQGDGPVSGSDGPGLPPILPATGHRSCS</sequence>
<dbReference type="SMART" id="SM00986">
    <property type="entry name" value="UDG"/>
    <property type="match status" value="1"/>
</dbReference>
<feature type="domain" description="Uracil-DNA glycosylase-like" evidence="11">
    <location>
        <begin position="300"/>
        <end position="467"/>
    </location>
</feature>
<evidence type="ECO:0000256" key="3">
    <source>
        <dbReference type="ARBA" id="ARBA00022485"/>
    </source>
</evidence>
<evidence type="ECO:0000256" key="6">
    <source>
        <dbReference type="ARBA" id="ARBA00022801"/>
    </source>
</evidence>
<proteinExistence type="inferred from homology"/>
<keyword evidence="4" id="KW-0479">Metal-binding</keyword>
<dbReference type="GO" id="GO:0046872">
    <property type="term" value="F:metal ion binding"/>
    <property type="evidence" value="ECO:0007669"/>
    <property type="project" value="UniProtKB-KW"/>
</dbReference>